<proteinExistence type="predicted"/>
<keyword evidence="1 2" id="KW-0238">DNA-binding</keyword>
<dbReference type="Gene3D" id="1.10.357.10">
    <property type="entry name" value="Tetracycline Repressor, domain 2"/>
    <property type="match status" value="1"/>
</dbReference>
<dbReference type="InterPro" id="IPR050624">
    <property type="entry name" value="HTH-type_Tx_Regulator"/>
</dbReference>
<name>A0ABT7CHB3_9BACT</name>
<dbReference type="PRINTS" id="PR00455">
    <property type="entry name" value="HTHTETR"/>
</dbReference>
<dbReference type="Pfam" id="PF00440">
    <property type="entry name" value="TetR_N"/>
    <property type="match status" value="1"/>
</dbReference>
<dbReference type="InterPro" id="IPR054422">
    <property type="entry name" value="TetR-like_HI_0893_C"/>
</dbReference>
<dbReference type="Pfam" id="PF22604">
    <property type="entry name" value="TetR_HI_0893_C"/>
    <property type="match status" value="1"/>
</dbReference>
<dbReference type="RefSeq" id="WP_313994974.1">
    <property type="nucleotide sequence ID" value="NZ_JASJOR010000017.1"/>
</dbReference>
<evidence type="ECO:0000256" key="2">
    <source>
        <dbReference type="PROSITE-ProRule" id="PRU00335"/>
    </source>
</evidence>
<comment type="caution">
    <text evidence="4">The sequence shown here is derived from an EMBL/GenBank/DDBJ whole genome shotgun (WGS) entry which is preliminary data.</text>
</comment>
<dbReference type="InterPro" id="IPR036271">
    <property type="entry name" value="Tet_transcr_reg_TetR-rel_C_sf"/>
</dbReference>
<dbReference type="Proteomes" id="UP001228581">
    <property type="component" value="Unassembled WGS sequence"/>
</dbReference>
<accession>A0ABT7CHB3</accession>
<dbReference type="PANTHER" id="PTHR43479:SF11">
    <property type="entry name" value="ACREF_ENVCD OPERON REPRESSOR-RELATED"/>
    <property type="match status" value="1"/>
</dbReference>
<feature type="domain" description="HTH tetR-type" evidence="3">
    <location>
        <begin position="3"/>
        <end position="63"/>
    </location>
</feature>
<dbReference type="SUPFAM" id="SSF48498">
    <property type="entry name" value="Tetracyclin repressor-like, C-terminal domain"/>
    <property type="match status" value="1"/>
</dbReference>
<evidence type="ECO:0000313" key="4">
    <source>
        <dbReference type="EMBL" id="MDJ1493124.1"/>
    </source>
</evidence>
<evidence type="ECO:0000259" key="3">
    <source>
        <dbReference type="PROSITE" id="PS50977"/>
    </source>
</evidence>
<dbReference type="PANTHER" id="PTHR43479">
    <property type="entry name" value="ACREF/ENVCD OPERON REPRESSOR-RELATED"/>
    <property type="match status" value="1"/>
</dbReference>
<keyword evidence="5" id="KW-1185">Reference proteome</keyword>
<organism evidence="4 5">
    <name type="scientific">Xanthocytophaga flava</name>
    <dbReference type="NCBI Taxonomy" id="3048013"/>
    <lineage>
        <taxon>Bacteria</taxon>
        <taxon>Pseudomonadati</taxon>
        <taxon>Bacteroidota</taxon>
        <taxon>Cytophagia</taxon>
        <taxon>Cytophagales</taxon>
        <taxon>Rhodocytophagaceae</taxon>
        <taxon>Xanthocytophaga</taxon>
    </lineage>
</organism>
<dbReference type="SUPFAM" id="SSF46689">
    <property type="entry name" value="Homeodomain-like"/>
    <property type="match status" value="1"/>
</dbReference>
<feature type="DNA-binding region" description="H-T-H motif" evidence="2">
    <location>
        <begin position="26"/>
        <end position="45"/>
    </location>
</feature>
<gene>
    <name evidence="4" type="ORF">QNI19_09300</name>
</gene>
<dbReference type="InterPro" id="IPR001647">
    <property type="entry name" value="HTH_TetR"/>
</dbReference>
<evidence type="ECO:0000256" key="1">
    <source>
        <dbReference type="ARBA" id="ARBA00023125"/>
    </source>
</evidence>
<reference evidence="4 5" key="1">
    <citation type="submission" date="2023-05" db="EMBL/GenBank/DDBJ databases">
        <authorList>
            <person name="Zhang X."/>
        </authorList>
    </citation>
    <scope>NUCLEOTIDE SEQUENCE [LARGE SCALE GENOMIC DNA]</scope>
    <source>
        <strain evidence="4 5">DM2B3-1</strain>
    </source>
</reference>
<evidence type="ECO:0000313" key="5">
    <source>
        <dbReference type="Proteomes" id="UP001228581"/>
    </source>
</evidence>
<dbReference type="EMBL" id="JASJOT010000004">
    <property type="protein sequence ID" value="MDJ1493124.1"/>
    <property type="molecule type" value="Genomic_DNA"/>
</dbReference>
<dbReference type="InterPro" id="IPR009057">
    <property type="entry name" value="Homeodomain-like_sf"/>
</dbReference>
<dbReference type="PROSITE" id="PS50977">
    <property type="entry name" value="HTH_TETR_2"/>
    <property type="match status" value="1"/>
</dbReference>
<sequence>MNTNTKDLILESTLKLVNREGLYHLNMKKLAKEAGLAIGTAYIYFDSKETIINELYQKIVRESEVAVFKNFQSERPLKETAIAMMRNLVTFFVSNPDYFNFIEQYGFSPILLKESKEKWLGIIDPLTKLIEKGKNKSLLKNLPTVLLLNLAHSPIIGMLKAFINNQVDLTDEWLQDQLFEACWKSIASENIDPKKG</sequence>
<protein>
    <submittedName>
        <fullName evidence="4">TetR/AcrR family transcriptional regulator</fullName>
    </submittedName>
</protein>